<dbReference type="Proteomes" id="UP000245207">
    <property type="component" value="Unassembled WGS sequence"/>
</dbReference>
<protein>
    <submittedName>
        <fullName evidence="1">Uncharacterized protein</fullName>
    </submittedName>
</protein>
<dbReference type="AlphaFoldDB" id="A0A2U1MSZ3"/>
<evidence type="ECO:0000313" key="2">
    <source>
        <dbReference type="Proteomes" id="UP000245207"/>
    </source>
</evidence>
<organism evidence="1 2">
    <name type="scientific">Artemisia annua</name>
    <name type="common">Sweet wormwood</name>
    <dbReference type="NCBI Taxonomy" id="35608"/>
    <lineage>
        <taxon>Eukaryota</taxon>
        <taxon>Viridiplantae</taxon>
        <taxon>Streptophyta</taxon>
        <taxon>Embryophyta</taxon>
        <taxon>Tracheophyta</taxon>
        <taxon>Spermatophyta</taxon>
        <taxon>Magnoliopsida</taxon>
        <taxon>eudicotyledons</taxon>
        <taxon>Gunneridae</taxon>
        <taxon>Pentapetalae</taxon>
        <taxon>asterids</taxon>
        <taxon>campanulids</taxon>
        <taxon>Asterales</taxon>
        <taxon>Asteraceae</taxon>
        <taxon>Asteroideae</taxon>
        <taxon>Anthemideae</taxon>
        <taxon>Artemisiinae</taxon>
        <taxon>Artemisia</taxon>
    </lineage>
</organism>
<reference evidence="1 2" key="1">
    <citation type="journal article" date="2018" name="Mol. Plant">
        <title>The genome of Artemisia annua provides insight into the evolution of Asteraceae family and artemisinin biosynthesis.</title>
        <authorList>
            <person name="Shen Q."/>
            <person name="Zhang L."/>
            <person name="Liao Z."/>
            <person name="Wang S."/>
            <person name="Yan T."/>
            <person name="Shi P."/>
            <person name="Liu M."/>
            <person name="Fu X."/>
            <person name="Pan Q."/>
            <person name="Wang Y."/>
            <person name="Lv Z."/>
            <person name="Lu X."/>
            <person name="Zhang F."/>
            <person name="Jiang W."/>
            <person name="Ma Y."/>
            <person name="Chen M."/>
            <person name="Hao X."/>
            <person name="Li L."/>
            <person name="Tang Y."/>
            <person name="Lv G."/>
            <person name="Zhou Y."/>
            <person name="Sun X."/>
            <person name="Brodelius P.E."/>
            <person name="Rose J.K.C."/>
            <person name="Tang K."/>
        </authorList>
    </citation>
    <scope>NUCLEOTIDE SEQUENCE [LARGE SCALE GENOMIC DNA]</scope>
    <source>
        <strain evidence="2">cv. Huhao1</strain>
        <tissue evidence="1">Leaf</tissue>
    </source>
</reference>
<comment type="caution">
    <text evidence="1">The sequence shown here is derived from an EMBL/GenBank/DDBJ whole genome shotgun (WGS) entry which is preliminary data.</text>
</comment>
<accession>A0A2U1MSZ3</accession>
<gene>
    <name evidence="1" type="ORF">CTI12_AA345240</name>
</gene>
<proteinExistence type="predicted"/>
<keyword evidence="2" id="KW-1185">Reference proteome</keyword>
<name>A0A2U1MSZ3_ARTAN</name>
<evidence type="ECO:0000313" key="1">
    <source>
        <dbReference type="EMBL" id="PWA64352.1"/>
    </source>
</evidence>
<dbReference type="OrthoDB" id="620303at2759"/>
<dbReference type="EMBL" id="PKPP01004440">
    <property type="protein sequence ID" value="PWA64352.1"/>
    <property type="molecule type" value="Genomic_DNA"/>
</dbReference>
<sequence length="130" mass="15140">MDRRSPEDDPEVTGDQFFYNIQDPLSCYHCRIPELLGKRIRGSFHGWLILSNDKMWSLWNPVTSNFQDHASPSLESERWGFHIYQRMLFVGITEDFDYLELPAVTPGQANRGIDTRSTCSIVQYLLIVLK</sequence>